<dbReference type="GO" id="GO:0005829">
    <property type="term" value="C:cytosol"/>
    <property type="evidence" value="ECO:0007669"/>
    <property type="project" value="TreeGrafter"/>
</dbReference>
<dbReference type="InterPro" id="IPR051198">
    <property type="entry name" value="BchE-like"/>
</dbReference>
<keyword evidence="2" id="KW-0949">S-adenosyl-L-methionine</keyword>
<dbReference type="AlphaFoldDB" id="A0A160P2T6"/>
<evidence type="ECO:0000256" key="6">
    <source>
        <dbReference type="SAM" id="MobiDB-lite"/>
    </source>
</evidence>
<dbReference type="Gene3D" id="3.40.50.280">
    <property type="entry name" value="Cobalamin-binding domain"/>
    <property type="match status" value="1"/>
</dbReference>
<proteinExistence type="predicted"/>
<comment type="cofactor">
    <cofactor evidence="1">
        <name>[4Fe-4S] cluster</name>
        <dbReference type="ChEBI" id="CHEBI:49883"/>
    </cofactor>
</comment>
<dbReference type="NCBIfam" id="TIGR04428">
    <property type="entry name" value="B12_rSAM_trp_MT"/>
    <property type="match status" value="1"/>
</dbReference>
<dbReference type="GO" id="GO:0031419">
    <property type="term" value="F:cobalamin binding"/>
    <property type="evidence" value="ECO:0007669"/>
    <property type="project" value="InterPro"/>
</dbReference>
<dbReference type="SMART" id="SM00729">
    <property type="entry name" value="Elp3"/>
    <property type="match status" value="1"/>
</dbReference>
<evidence type="ECO:0000256" key="3">
    <source>
        <dbReference type="ARBA" id="ARBA00022723"/>
    </source>
</evidence>
<keyword evidence="3" id="KW-0479">Metal-binding</keyword>
<organism evidence="9 10">
    <name type="scientific">Streptomyces laurentii</name>
    <dbReference type="NCBI Taxonomy" id="39478"/>
    <lineage>
        <taxon>Bacteria</taxon>
        <taxon>Bacillati</taxon>
        <taxon>Actinomycetota</taxon>
        <taxon>Actinomycetes</taxon>
        <taxon>Kitasatosporales</taxon>
        <taxon>Streptomycetaceae</taxon>
        <taxon>Streptomyces</taxon>
    </lineage>
</organism>
<protein>
    <submittedName>
        <fullName evidence="9">Radical SAM domain-containing protein</fullName>
    </submittedName>
</protein>
<evidence type="ECO:0000256" key="1">
    <source>
        <dbReference type="ARBA" id="ARBA00001966"/>
    </source>
</evidence>
<keyword evidence="5" id="KW-0411">Iron-sulfur</keyword>
<feature type="domain" description="Radical SAM core" evidence="8">
    <location>
        <begin position="239"/>
        <end position="492"/>
    </location>
</feature>
<evidence type="ECO:0000313" key="10">
    <source>
        <dbReference type="Proteomes" id="UP000217676"/>
    </source>
</evidence>
<feature type="region of interest" description="Disordered" evidence="6">
    <location>
        <begin position="167"/>
        <end position="197"/>
    </location>
</feature>
<dbReference type="Gene3D" id="3.80.30.20">
    <property type="entry name" value="tm_1862 like domain"/>
    <property type="match status" value="1"/>
</dbReference>
<dbReference type="InterPro" id="IPR006638">
    <property type="entry name" value="Elp3/MiaA/NifB-like_rSAM"/>
</dbReference>
<gene>
    <name evidence="9" type="ORF">SLA_3858</name>
</gene>
<dbReference type="SFLD" id="SFLDF00322">
    <property type="entry name" value="tryptophan_2-C-methyltransfera"/>
    <property type="match status" value="1"/>
</dbReference>
<dbReference type="SMR" id="A0A160P2T6"/>
<dbReference type="PANTHER" id="PTHR43409">
    <property type="entry name" value="ANAEROBIC MAGNESIUM-PROTOPORPHYRIN IX MONOMETHYL ESTER CYCLASE-RELATED"/>
    <property type="match status" value="1"/>
</dbReference>
<evidence type="ECO:0000259" key="7">
    <source>
        <dbReference type="PROSITE" id="PS51332"/>
    </source>
</evidence>
<dbReference type="GO" id="GO:0003824">
    <property type="term" value="F:catalytic activity"/>
    <property type="evidence" value="ECO:0007669"/>
    <property type="project" value="InterPro"/>
</dbReference>
<dbReference type="SFLD" id="SFLDS00029">
    <property type="entry name" value="Radical_SAM"/>
    <property type="match status" value="1"/>
</dbReference>
<dbReference type="EMBL" id="AP017424">
    <property type="protein sequence ID" value="BAU84760.1"/>
    <property type="molecule type" value="Genomic_DNA"/>
</dbReference>
<sequence length="599" mass="66061">MLRKGTVALINPNQIHPPIAPYALDVLTTALEASGFEAHVLDLTFHLDDWRQTLRDYFRAERPLLVGVTCRNTDTVYALEQRPFVDGYKAVIDEVRRLTAAPVVAGGVGFSTMPFALVDYFGIEYGVKGPGEKIICDLARALAEGRSADRIHIPGLLVNRGPGNVTRVAPPALDPRAAPAPSSSPSPSPAPSSSSAPVPVPLSFAAVGHHESRAWQAETELPYTRRSGEPYKVDNLRYYREGGLGSILTKNGCVYKCSFCVEPDAKGTQFARRGITAVVDEMEALTAQGIHDLHTTDSEFNLSIAHSKNLLREIVRRRDHDATSPLRDLRLWVYCQPSPFDEEFAELLAAAGCAGVNIGADHTRPEMLDGWKVTAKGTRYYDFADTERLVQLCHRNGMLTMVEALFGMPGETLETMRDCVDRMMELDATVTGFSLGLRLLPYMGLAKSLAEQCDGVRTVRGLQSNNASGPIVLKQLHQCDGPIEYERQFMFDESGDFRLVCYFSPDLPEAPGTADSPDGIWRASVDFLWDRIPKSEQYRVMLPTLSGSSENDNNYADNPFLTSLNRKGYTGAFWAHWRDREAIMSGATLPLGELAEAVR</sequence>
<dbReference type="PANTHER" id="PTHR43409:SF16">
    <property type="entry name" value="SLR0320 PROTEIN"/>
    <property type="match status" value="1"/>
</dbReference>
<evidence type="ECO:0000259" key="8">
    <source>
        <dbReference type="PROSITE" id="PS51918"/>
    </source>
</evidence>
<dbReference type="KEGG" id="slau:SLA_3858"/>
<dbReference type="GO" id="GO:0046872">
    <property type="term" value="F:metal ion binding"/>
    <property type="evidence" value="ECO:0007669"/>
    <property type="project" value="UniProtKB-KW"/>
</dbReference>
<dbReference type="Proteomes" id="UP000217676">
    <property type="component" value="Chromosome"/>
</dbReference>
<dbReference type="InterPro" id="IPR006158">
    <property type="entry name" value="Cobalamin-bd"/>
</dbReference>
<dbReference type="PROSITE" id="PS51918">
    <property type="entry name" value="RADICAL_SAM"/>
    <property type="match status" value="1"/>
</dbReference>
<dbReference type="GO" id="GO:0051536">
    <property type="term" value="F:iron-sulfur cluster binding"/>
    <property type="evidence" value="ECO:0007669"/>
    <property type="project" value="UniProtKB-KW"/>
</dbReference>
<dbReference type="InterPro" id="IPR058240">
    <property type="entry name" value="rSAM_sf"/>
</dbReference>
<evidence type="ECO:0000256" key="2">
    <source>
        <dbReference type="ARBA" id="ARBA00022691"/>
    </source>
</evidence>
<name>A0A160P2T6_STRLU</name>
<evidence type="ECO:0000313" key="9">
    <source>
        <dbReference type="EMBL" id="BAU84760.1"/>
    </source>
</evidence>
<accession>A0A160P2T6</accession>
<dbReference type="PROSITE" id="PS51332">
    <property type="entry name" value="B12_BINDING"/>
    <property type="match status" value="1"/>
</dbReference>
<dbReference type="InterPro" id="IPR034466">
    <property type="entry name" value="Methyltransferase_Class_B"/>
</dbReference>
<dbReference type="InterPro" id="IPR023404">
    <property type="entry name" value="rSAM_horseshoe"/>
</dbReference>
<dbReference type="SFLD" id="SFLDG01082">
    <property type="entry name" value="B12-binding_domain_containing"/>
    <property type="match status" value="1"/>
</dbReference>
<dbReference type="InterPro" id="IPR007197">
    <property type="entry name" value="rSAM"/>
</dbReference>
<feature type="domain" description="B12-binding" evidence="7">
    <location>
        <begin position="4"/>
        <end position="149"/>
    </location>
</feature>
<reference evidence="9 10" key="1">
    <citation type="journal article" date="2016" name="Genome Announc.">
        <title>Complete Genome Sequence of Thiostrepton-Producing Streptomyces laurentii ATCC 31255.</title>
        <authorList>
            <person name="Doi K."/>
            <person name="Fujino Y."/>
            <person name="Nagayoshi Y."/>
            <person name="Ohshima T."/>
            <person name="Ogata S."/>
        </authorList>
    </citation>
    <scope>NUCLEOTIDE SEQUENCE [LARGE SCALE GENOMIC DNA]</scope>
    <source>
        <strain evidence="9 10">ATCC 31255</strain>
    </source>
</reference>
<keyword evidence="4" id="KW-0408">Iron</keyword>
<evidence type="ECO:0000256" key="5">
    <source>
        <dbReference type="ARBA" id="ARBA00023014"/>
    </source>
</evidence>
<dbReference type="SUPFAM" id="SSF102114">
    <property type="entry name" value="Radical SAM enzymes"/>
    <property type="match status" value="1"/>
</dbReference>
<feature type="compositionally biased region" description="Low complexity" evidence="6">
    <location>
        <begin position="168"/>
        <end position="181"/>
    </location>
</feature>
<dbReference type="Pfam" id="PF04055">
    <property type="entry name" value="Radical_SAM"/>
    <property type="match status" value="1"/>
</dbReference>
<dbReference type="SFLD" id="SFLDG01123">
    <property type="entry name" value="methyltransferase_(Class_B)"/>
    <property type="match status" value="1"/>
</dbReference>
<dbReference type="Pfam" id="PF02310">
    <property type="entry name" value="B12-binding"/>
    <property type="match status" value="1"/>
</dbReference>
<evidence type="ECO:0000256" key="4">
    <source>
        <dbReference type="ARBA" id="ARBA00023004"/>
    </source>
</evidence>
<dbReference type="KEGG" id="ag:ACN52303"/>
<keyword evidence="10" id="KW-1185">Reference proteome</keyword>
<dbReference type="InterPro" id="IPR030969">
    <property type="entry name" value="B12_rSAM_trp_MT"/>
</dbReference>